<dbReference type="EMBL" id="CP119952">
    <property type="protein sequence ID" value="WFC95387.1"/>
    <property type="molecule type" value="Genomic_DNA"/>
</dbReference>
<evidence type="ECO:0000256" key="7">
    <source>
        <dbReference type="SAM" id="Phobius"/>
    </source>
</evidence>
<dbReference type="Gene3D" id="1.20.1250.20">
    <property type="entry name" value="MFS general substrate transporter like domains"/>
    <property type="match status" value="1"/>
</dbReference>
<feature type="region of interest" description="Disordered" evidence="6">
    <location>
        <begin position="427"/>
        <end position="458"/>
    </location>
</feature>
<keyword evidence="4 7" id="KW-1133">Transmembrane helix</keyword>
<evidence type="ECO:0000256" key="6">
    <source>
        <dbReference type="SAM" id="MobiDB-lite"/>
    </source>
</evidence>
<protein>
    <recommendedName>
        <fullName evidence="10">General alpha-glucoside permease</fullName>
    </recommendedName>
</protein>
<dbReference type="PANTHER" id="PTHR19432:SF35">
    <property type="entry name" value="SOLUTE CARRIER FAMILY 45 MEMBER 3 ISOFORM X1"/>
    <property type="match status" value="1"/>
</dbReference>
<evidence type="ECO:0000256" key="4">
    <source>
        <dbReference type="ARBA" id="ARBA00022989"/>
    </source>
</evidence>
<name>A0AAF0INW5_9BASI</name>
<feature type="transmembrane region" description="Helical" evidence="7">
    <location>
        <begin position="89"/>
        <end position="115"/>
    </location>
</feature>
<keyword evidence="3 7" id="KW-0812">Transmembrane</keyword>
<keyword evidence="5 7" id="KW-0472">Membrane</keyword>
<feature type="compositionally biased region" description="Acidic residues" evidence="6">
    <location>
        <begin position="587"/>
        <end position="597"/>
    </location>
</feature>
<evidence type="ECO:0000256" key="5">
    <source>
        <dbReference type="ARBA" id="ARBA00023136"/>
    </source>
</evidence>
<dbReference type="PANTHER" id="PTHR19432">
    <property type="entry name" value="SUGAR TRANSPORTER"/>
    <property type="match status" value="1"/>
</dbReference>
<feature type="compositionally biased region" description="Basic and acidic residues" evidence="6">
    <location>
        <begin position="440"/>
        <end position="457"/>
    </location>
</feature>
<feature type="transmembrane region" description="Helical" evidence="7">
    <location>
        <begin position="507"/>
        <end position="530"/>
    </location>
</feature>
<dbReference type="InterPro" id="IPR036259">
    <property type="entry name" value="MFS_trans_sf"/>
</dbReference>
<keyword evidence="9" id="KW-1185">Reference proteome</keyword>
<reference evidence="8" key="1">
    <citation type="submission" date="2023-03" db="EMBL/GenBank/DDBJ databases">
        <title>Mating type loci evolution in Malassezia.</title>
        <authorList>
            <person name="Coelho M.A."/>
        </authorList>
    </citation>
    <scope>NUCLEOTIDE SEQUENCE</scope>
    <source>
        <strain evidence="8">CBS 14135</strain>
    </source>
</reference>
<feature type="region of interest" description="Disordered" evidence="6">
    <location>
        <begin position="578"/>
        <end position="606"/>
    </location>
</feature>
<evidence type="ECO:0000313" key="9">
    <source>
        <dbReference type="Proteomes" id="UP001216638"/>
    </source>
</evidence>
<feature type="transmembrane region" description="Helical" evidence="7">
    <location>
        <begin position="391"/>
        <end position="413"/>
    </location>
</feature>
<dbReference type="GO" id="GO:0008506">
    <property type="term" value="F:sucrose:proton symporter activity"/>
    <property type="evidence" value="ECO:0007669"/>
    <property type="project" value="TreeGrafter"/>
</dbReference>
<organism evidence="8 9">
    <name type="scientific">Malassezia brasiliensis</name>
    <dbReference type="NCBI Taxonomy" id="1821822"/>
    <lineage>
        <taxon>Eukaryota</taxon>
        <taxon>Fungi</taxon>
        <taxon>Dikarya</taxon>
        <taxon>Basidiomycota</taxon>
        <taxon>Ustilaginomycotina</taxon>
        <taxon>Malasseziomycetes</taxon>
        <taxon>Malasseziales</taxon>
        <taxon>Malasseziaceae</taxon>
        <taxon>Malassezia</taxon>
    </lineage>
</organism>
<feature type="transmembrane region" description="Helical" evidence="7">
    <location>
        <begin position="56"/>
        <end position="77"/>
    </location>
</feature>
<proteinExistence type="predicted"/>
<comment type="subcellular location">
    <subcellularLocation>
        <location evidence="1">Membrane</location>
        <topology evidence="1">Multi-pass membrane protein</topology>
    </subcellularLocation>
</comment>
<keyword evidence="2" id="KW-0813">Transport</keyword>
<feature type="transmembrane region" description="Helical" evidence="7">
    <location>
        <begin position="550"/>
        <end position="570"/>
    </location>
</feature>
<feature type="transmembrane region" description="Helical" evidence="7">
    <location>
        <begin position="317"/>
        <end position="337"/>
    </location>
</feature>
<sequence>MHGEQARAAVRATWARWWRFGTLTASMAGSQVIWSLEIAYGTPYLLAIGLSKQATGLVWIAGPLSGLVMQPLIGSLSDASTSKYRRRKYMVASALFVALSTCLIAFSEPLAILLLDLLGVGFGDWDPVRRERTAQLVQLLSVLGFWVLDFAINGLQVISRALILDSADSTEQNEANAWQARMLHVGNIVGYWCGWVNLGAWPALHWVGGGQFRKLAVLALIAMGFTVAVTCVCTPETEYQHTTPPPMRGWQRVCGSMRQIWHVACHLPTSIRRVCLTQLLATMSWFPFLFYSTTYIVDVAQRSGVHRRAEDEEETGSLGMLLFAFVSMASGTLLPLLTHAGTHAPQDTPEAPLRPVHAWQCVRLRTMWTAGALTQAVLLLGTFVVSTQTQAIALVTLMGIPWSIWTWVPFALLGEFVREAESIPAQDTAEEQWSAQQIMDRPERGPRTSIHDTDSGHRRSYCYEPSPHPSDSARIVSGSFVSSIVSRGRQVPGGMGSSEDSIRGGTILGIHNLAVVVPQLLVALISSLIFRVTSTAPRKHHPATDGDVAWVLRFGALMAISAALLTRCIPLTQSERRVSRSGYQPLLDDEDEDEDAEASVGAPPHP</sequence>
<feature type="transmembrane region" description="Helical" evidence="7">
    <location>
        <begin position="279"/>
        <end position="297"/>
    </location>
</feature>
<evidence type="ECO:0008006" key="10">
    <source>
        <dbReference type="Google" id="ProtNLM"/>
    </source>
</evidence>
<evidence type="ECO:0000256" key="1">
    <source>
        <dbReference type="ARBA" id="ARBA00004141"/>
    </source>
</evidence>
<evidence type="ECO:0000313" key="8">
    <source>
        <dbReference type="EMBL" id="WFC95387.1"/>
    </source>
</evidence>
<evidence type="ECO:0000256" key="2">
    <source>
        <dbReference type="ARBA" id="ARBA00022448"/>
    </source>
</evidence>
<accession>A0AAF0INW5</accession>
<dbReference type="Proteomes" id="UP001216638">
    <property type="component" value="Chromosome 2"/>
</dbReference>
<dbReference type="AlphaFoldDB" id="A0AAF0INW5"/>
<dbReference type="GO" id="GO:0005886">
    <property type="term" value="C:plasma membrane"/>
    <property type="evidence" value="ECO:0007669"/>
    <property type="project" value="TreeGrafter"/>
</dbReference>
<dbReference type="SUPFAM" id="SSF103473">
    <property type="entry name" value="MFS general substrate transporter"/>
    <property type="match status" value="1"/>
</dbReference>
<feature type="transmembrane region" description="Helical" evidence="7">
    <location>
        <begin position="367"/>
        <end position="385"/>
    </location>
</feature>
<evidence type="ECO:0000256" key="3">
    <source>
        <dbReference type="ARBA" id="ARBA00022692"/>
    </source>
</evidence>
<gene>
    <name evidence="8" type="ORF">MBRA1_002035</name>
</gene>
<feature type="transmembrane region" description="Helical" evidence="7">
    <location>
        <begin position="17"/>
        <end position="36"/>
    </location>
</feature>